<dbReference type="RefSeq" id="WP_207871427.1">
    <property type="nucleotide sequence ID" value="NZ_CP062222.1"/>
</dbReference>
<dbReference type="GO" id="GO:0005886">
    <property type="term" value="C:plasma membrane"/>
    <property type="evidence" value="ECO:0007669"/>
    <property type="project" value="UniProtKB-SubCell"/>
</dbReference>
<evidence type="ECO:0000256" key="4">
    <source>
        <dbReference type="ARBA" id="ARBA00022519"/>
    </source>
</evidence>
<dbReference type="GO" id="GO:0006465">
    <property type="term" value="P:signal peptide processing"/>
    <property type="evidence" value="ECO:0007669"/>
    <property type="project" value="TreeGrafter"/>
</dbReference>
<keyword evidence="9" id="KW-0489">Methyltransferase</keyword>
<comment type="similarity">
    <text evidence="2 8">Belongs to the peptidase A24 family.</text>
</comment>
<keyword evidence="3" id="KW-1003">Cell membrane</keyword>
<feature type="transmembrane region" description="Helical" evidence="10">
    <location>
        <begin position="153"/>
        <end position="171"/>
    </location>
</feature>
<dbReference type="PANTHER" id="PTHR30487:SF0">
    <property type="entry name" value="PREPILIN LEADER PEPTIDASE_N-METHYLTRANSFERASE-RELATED"/>
    <property type="match status" value="1"/>
</dbReference>
<dbReference type="AlphaFoldDB" id="A0A975GYX6"/>
<dbReference type="GO" id="GO:0008168">
    <property type="term" value="F:methyltransferase activity"/>
    <property type="evidence" value="ECO:0007669"/>
    <property type="project" value="UniProtKB-KW"/>
</dbReference>
<evidence type="ECO:0000313" key="14">
    <source>
        <dbReference type="Proteomes" id="UP000663918"/>
    </source>
</evidence>
<keyword evidence="9" id="KW-0645">Protease</keyword>
<feature type="transmembrane region" description="Helical" evidence="10">
    <location>
        <begin position="232"/>
        <end position="249"/>
    </location>
</feature>
<comment type="catalytic activity">
    <reaction evidence="9">
        <text>Typically cleaves a -Gly-|-Phe- bond to release an N-terminal, basic peptide of 5-8 residues from type IV prepilin, and then N-methylates the new N-terminal amino group, the methyl donor being S-adenosyl-L-methionine.</text>
        <dbReference type="EC" id="3.4.23.43"/>
    </reaction>
</comment>
<dbReference type="GO" id="GO:0004190">
    <property type="term" value="F:aspartic-type endopeptidase activity"/>
    <property type="evidence" value="ECO:0007669"/>
    <property type="project" value="UniProtKB-EC"/>
</dbReference>
<keyword evidence="9" id="KW-0378">Hydrolase</keyword>
<dbReference type="KEGG" id="bgoe:IFJ75_03890"/>
<gene>
    <name evidence="13" type="ORF">IFJ75_03890</name>
</gene>
<dbReference type="EC" id="2.1.1.-" evidence="9"/>
<protein>
    <recommendedName>
        <fullName evidence="9">Prepilin leader peptidase/N-methyltransferase</fullName>
        <ecNumber evidence="9">2.1.1.-</ecNumber>
        <ecNumber evidence="9">3.4.23.43</ecNumber>
    </recommendedName>
</protein>
<dbReference type="PANTHER" id="PTHR30487">
    <property type="entry name" value="TYPE 4 PREPILIN-LIKE PROTEINS LEADER PEPTIDE-PROCESSING ENZYME"/>
    <property type="match status" value="1"/>
</dbReference>
<evidence type="ECO:0000256" key="10">
    <source>
        <dbReference type="SAM" id="Phobius"/>
    </source>
</evidence>
<sequence length="251" mass="26629">MPLPAVTAVLLGLAGLIIGSFLAAVSVRLPREEDVVAGRSRCMSCRQPLKPWQMVPVFSWLILRGRCGQCGAGISGRYILIELAAGGVGVWGALNGQSWLMIGATALLGWQLLLIAIIDAENFWLPDVLTMPLIGTGLIASGLLAGGLPWNQIVGAVAGFGLLWLLAWLYRRVRGREGLGGGDPILFGATGAWVGWTGLPSVLLWASVVGLSLVLARLLLRHSVRGADRMPFGTFLAIGAWLTWLYGPLGL</sequence>
<dbReference type="InterPro" id="IPR014032">
    <property type="entry name" value="Peptidase_A24A_bac"/>
</dbReference>
<comment type="subcellular location">
    <subcellularLocation>
        <location evidence="1">Cell inner membrane</location>
        <topology evidence="1">Multi-pass membrane protein</topology>
    </subcellularLocation>
    <subcellularLocation>
        <location evidence="9">Cell membrane</location>
        <topology evidence="9">Multi-pass membrane protein</topology>
    </subcellularLocation>
</comment>
<dbReference type="EMBL" id="CP062222">
    <property type="protein sequence ID" value="QTC92065.1"/>
    <property type="molecule type" value="Genomic_DNA"/>
</dbReference>
<dbReference type="EC" id="3.4.23.43" evidence="9"/>
<evidence type="ECO:0000313" key="13">
    <source>
        <dbReference type="EMBL" id="QTC92065.1"/>
    </source>
</evidence>
<dbReference type="GO" id="GO:0032259">
    <property type="term" value="P:methylation"/>
    <property type="evidence" value="ECO:0007669"/>
    <property type="project" value="UniProtKB-KW"/>
</dbReference>
<keyword evidence="7 10" id="KW-0472">Membrane</keyword>
<dbReference type="PRINTS" id="PR00864">
    <property type="entry name" value="PREPILNPTASE"/>
</dbReference>
<name>A0A975GYX6_9CAUL</name>
<feature type="transmembrane region" description="Helical" evidence="10">
    <location>
        <begin position="178"/>
        <end position="196"/>
    </location>
</feature>
<evidence type="ECO:0000256" key="3">
    <source>
        <dbReference type="ARBA" id="ARBA00022475"/>
    </source>
</evidence>
<evidence type="ECO:0000256" key="8">
    <source>
        <dbReference type="RuleBase" id="RU003793"/>
    </source>
</evidence>
<dbReference type="Pfam" id="PF06750">
    <property type="entry name" value="A24_N_bact"/>
    <property type="match status" value="1"/>
</dbReference>
<evidence type="ECO:0000259" key="11">
    <source>
        <dbReference type="Pfam" id="PF01478"/>
    </source>
</evidence>
<keyword evidence="9" id="KW-0511">Multifunctional enzyme</keyword>
<keyword evidence="9" id="KW-0808">Transferase</keyword>
<keyword evidence="6 10" id="KW-1133">Transmembrane helix</keyword>
<dbReference type="InterPro" id="IPR000045">
    <property type="entry name" value="Prepilin_IV_endopep_pep"/>
</dbReference>
<dbReference type="Pfam" id="PF01478">
    <property type="entry name" value="Peptidase_A24"/>
    <property type="match status" value="1"/>
</dbReference>
<organism evidence="13 14">
    <name type="scientific">Brevundimonas goettingensis</name>
    <dbReference type="NCBI Taxonomy" id="2774190"/>
    <lineage>
        <taxon>Bacteria</taxon>
        <taxon>Pseudomonadati</taxon>
        <taxon>Pseudomonadota</taxon>
        <taxon>Alphaproteobacteria</taxon>
        <taxon>Caulobacterales</taxon>
        <taxon>Caulobacteraceae</taxon>
        <taxon>Brevundimonas</taxon>
    </lineage>
</organism>
<feature type="transmembrane region" description="Helical" evidence="10">
    <location>
        <begin position="129"/>
        <end position="147"/>
    </location>
</feature>
<proteinExistence type="inferred from homology"/>
<feature type="domain" description="Prepilin peptidase A24 N-terminal" evidence="12">
    <location>
        <begin position="14"/>
        <end position="90"/>
    </location>
</feature>
<keyword evidence="4" id="KW-0997">Cell inner membrane</keyword>
<evidence type="ECO:0000256" key="5">
    <source>
        <dbReference type="ARBA" id="ARBA00022692"/>
    </source>
</evidence>
<dbReference type="InterPro" id="IPR010627">
    <property type="entry name" value="Prepilin_pept_A24_N"/>
</dbReference>
<dbReference type="Gene3D" id="1.20.120.1220">
    <property type="match status" value="1"/>
</dbReference>
<evidence type="ECO:0000256" key="2">
    <source>
        <dbReference type="ARBA" id="ARBA00005801"/>
    </source>
</evidence>
<evidence type="ECO:0000256" key="7">
    <source>
        <dbReference type="ARBA" id="ARBA00023136"/>
    </source>
</evidence>
<evidence type="ECO:0000259" key="12">
    <source>
        <dbReference type="Pfam" id="PF06750"/>
    </source>
</evidence>
<dbReference type="InterPro" id="IPR050882">
    <property type="entry name" value="Prepilin_peptidase/N-MTase"/>
</dbReference>
<evidence type="ECO:0000256" key="1">
    <source>
        <dbReference type="ARBA" id="ARBA00004429"/>
    </source>
</evidence>
<keyword evidence="5 9" id="KW-0812">Transmembrane</keyword>
<comment type="function">
    <text evidence="9">Plays an essential role in type IV pili and type II pseudopili formation by proteolytically removing the leader sequence from substrate proteins and subsequently monomethylating the alpha-amino group of the newly exposed N-terminal phenylalanine.</text>
</comment>
<feature type="transmembrane region" description="Helical" evidence="10">
    <location>
        <begin position="99"/>
        <end position="117"/>
    </location>
</feature>
<accession>A0A975GYX6</accession>
<evidence type="ECO:0000256" key="9">
    <source>
        <dbReference type="RuleBase" id="RU003794"/>
    </source>
</evidence>
<reference evidence="13" key="1">
    <citation type="submission" date="2020-09" db="EMBL/GenBank/DDBJ databases">
        <title>Brevundimonas sp. LVF2 isolated from a puddle in Goettingen, Germany.</title>
        <authorList>
            <person name="Friedrich I."/>
            <person name="Klassen A."/>
            <person name="Hannes N."/>
            <person name="Schneider D."/>
            <person name="Hertel R."/>
            <person name="Daniel R."/>
        </authorList>
    </citation>
    <scope>NUCLEOTIDE SEQUENCE</scope>
    <source>
        <strain evidence="13">LVF2</strain>
    </source>
</reference>
<evidence type="ECO:0000256" key="6">
    <source>
        <dbReference type="ARBA" id="ARBA00022989"/>
    </source>
</evidence>
<dbReference type="Proteomes" id="UP000663918">
    <property type="component" value="Chromosome"/>
</dbReference>
<feature type="transmembrane region" description="Helical" evidence="10">
    <location>
        <begin position="202"/>
        <end position="220"/>
    </location>
</feature>
<feature type="domain" description="Prepilin type IV endopeptidase peptidase" evidence="11">
    <location>
        <begin position="107"/>
        <end position="214"/>
    </location>
</feature>
<keyword evidence="14" id="KW-1185">Reference proteome</keyword>